<reference evidence="2 3" key="1">
    <citation type="submission" date="2019-03" db="EMBL/GenBank/DDBJ databases">
        <title>First draft genome of Liparis tanakae, snailfish: a comprehensive survey of snailfish specific genes.</title>
        <authorList>
            <person name="Kim W."/>
            <person name="Song I."/>
            <person name="Jeong J.-H."/>
            <person name="Kim D."/>
            <person name="Kim S."/>
            <person name="Ryu S."/>
            <person name="Song J.Y."/>
            <person name="Lee S.K."/>
        </authorList>
    </citation>
    <scope>NUCLEOTIDE SEQUENCE [LARGE SCALE GENOMIC DNA]</scope>
    <source>
        <tissue evidence="2">Muscle</tissue>
    </source>
</reference>
<evidence type="ECO:0000313" key="2">
    <source>
        <dbReference type="EMBL" id="TNN42935.1"/>
    </source>
</evidence>
<gene>
    <name evidence="2" type="ORF">EYF80_046883</name>
</gene>
<organism evidence="2 3">
    <name type="scientific">Liparis tanakae</name>
    <name type="common">Tanaka's snailfish</name>
    <dbReference type="NCBI Taxonomy" id="230148"/>
    <lineage>
        <taxon>Eukaryota</taxon>
        <taxon>Metazoa</taxon>
        <taxon>Chordata</taxon>
        <taxon>Craniata</taxon>
        <taxon>Vertebrata</taxon>
        <taxon>Euteleostomi</taxon>
        <taxon>Actinopterygii</taxon>
        <taxon>Neopterygii</taxon>
        <taxon>Teleostei</taxon>
        <taxon>Neoteleostei</taxon>
        <taxon>Acanthomorphata</taxon>
        <taxon>Eupercaria</taxon>
        <taxon>Perciformes</taxon>
        <taxon>Cottioidei</taxon>
        <taxon>Cottales</taxon>
        <taxon>Liparidae</taxon>
        <taxon>Liparis</taxon>
    </lineage>
</organism>
<dbReference type="EMBL" id="SRLO01001002">
    <property type="protein sequence ID" value="TNN42935.1"/>
    <property type="molecule type" value="Genomic_DNA"/>
</dbReference>
<dbReference type="Proteomes" id="UP000314294">
    <property type="component" value="Unassembled WGS sequence"/>
</dbReference>
<sequence>MLRPLVKQQVHAASRDTLGFIDRLISDYEEDVSRFREHEVHRSGEMLRLLVKQRLQAACEHTLGLIDRFTADYEEEVSRLRENERRHKLLEAVFNPRVQLHRSDVQQLVGIKADVPPEDQDQKDPKPLHIKEEVQALWTRLEGDQLIVLEEADIAKLFSTAVSVKSEDDEPRTSRLHQSQMEDNREAEPPTSRSATAIQTETDGEDGGVSGPDRNLNSHRHSHPNADDEETSESSETEESCSDWQEALSDSGPESEEGDNVWKETRPVNRGSDNLSML</sequence>
<protein>
    <submittedName>
        <fullName evidence="2">Uncharacterized protein</fullName>
    </submittedName>
</protein>
<name>A0A4Z2FPU9_9TELE</name>
<proteinExistence type="predicted"/>
<accession>A0A4Z2FPU9</accession>
<keyword evidence="3" id="KW-1185">Reference proteome</keyword>
<dbReference type="OrthoDB" id="8961514at2759"/>
<comment type="caution">
    <text evidence="2">The sequence shown here is derived from an EMBL/GenBank/DDBJ whole genome shotgun (WGS) entry which is preliminary data.</text>
</comment>
<evidence type="ECO:0000256" key="1">
    <source>
        <dbReference type="SAM" id="MobiDB-lite"/>
    </source>
</evidence>
<feature type="region of interest" description="Disordered" evidence="1">
    <location>
        <begin position="164"/>
        <end position="278"/>
    </location>
</feature>
<feature type="compositionally biased region" description="Acidic residues" evidence="1">
    <location>
        <begin position="227"/>
        <end position="241"/>
    </location>
</feature>
<feature type="compositionally biased region" description="Polar residues" evidence="1">
    <location>
        <begin position="191"/>
        <end position="201"/>
    </location>
</feature>
<evidence type="ECO:0000313" key="3">
    <source>
        <dbReference type="Proteomes" id="UP000314294"/>
    </source>
</evidence>
<dbReference type="AlphaFoldDB" id="A0A4Z2FPU9"/>